<feature type="binding site" evidence="6">
    <location>
        <position position="218"/>
    </location>
    <ligand>
        <name>Mg(2+)</name>
        <dbReference type="ChEBI" id="CHEBI:18420"/>
    </ligand>
</feature>
<evidence type="ECO:0000313" key="9">
    <source>
        <dbReference type="EMBL" id="RLJ41111.1"/>
    </source>
</evidence>
<keyword evidence="4 7" id="KW-0413">Isomerase</keyword>
<keyword evidence="2 6" id="KW-0479">Metal-binding</keyword>
<accession>A0A497VBZ2</accession>
<dbReference type="OrthoDB" id="9782675at2"/>
<reference evidence="9 10" key="1">
    <citation type="submission" date="2018-10" db="EMBL/GenBank/DDBJ databases">
        <title>Genomic Encyclopedia of Archaeal and Bacterial Type Strains, Phase II (KMG-II): from individual species to whole genera.</title>
        <authorList>
            <person name="Goeker M."/>
        </authorList>
    </citation>
    <scope>NUCLEOTIDE SEQUENCE [LARGE SCALE GENOMIC DNA]</scope>
    <source>
        <strain evidence="9 10">DSM 29466</strain>
    </source>
</reference>
<dbReference type="InterPro" id="IPR034593">
    <property type="entry name" value="DgoD-like"/>
</dbReference>
<organism evidence="9 10">
    <name type="scientific">Litoreibacter meonggei</name>
    <dbReference type="NCBI Taxonomy" id="1049199"/>
    <lineage>
        <taxon>Bacteria</taxon>
        <taxon>Pseudomonadati</taxon>
        <taxon>Pseudomonadota</taxon>
        <taxon>Alphaproteobacteria</taxon>
        <taxon>Rhodobacterales</taxon>
        <taxon>Roseobacteraceae</taxon>
        <taxon>Litoreibacter</taxon>
    </lineage>
</organism>
<dbReference type="Gene3D" id="3.20.20.120">
    <property type="entry name" value="Enolase-like C-terminal domain"/>
    <property type="match status" value="1"/>
</dbReference>
<dbReference type="EC" id="5.1.1.-" evidence="7"/>
<evidence type="ECO:0000256" key="6">
    <source>
        <dbReference type="PIRSR" id="PIRSR634603-3"/>
    </source>
</evidence>
<dbReference type="Gene3D" id="3.30.390.10">
    <property type="entry name" value="Enolase-like, N-terminal domain"/>
    <property type="match status" value="1"/>
</dbReference>
<dbReference type="CDD" id="cd03319">
    <property type="entry name" value="L-Ala-DL-Glu_epimerase"/>
    <property type="match status" value="1"/>
</dbReference>
<evidence type="ECO:0000256" key="2">
    <source>
        <dbReference type="ARBA" id="ARBA00022723"/>
    </source>
</evidence>
<feature type="active site" description="Proton acceptor; specific for (R)-substrate epimerization" evidence="5">
    <location>
        <position position="144"/>
    </location>
</feature>
<comment type="caution">
    <text evidence="9">The sequence shown here is derived from an EMBL/GenBank/DDBJ whole genome shotgun (WGS) entry which is preliminary data.</text>
</comment>
<dbReference type="Proteomes" id="UP000269157">
    <property type="component" value="Unassembled WGS sequence"/>
</dbReference>
<dbReference type="Pfam" id="PF13378">
    <property type="entry name" value="MR_MLE_C"/>
    <property type="match status" value="1"/>
</dbReference>
<dbReference type="PANTHER" id="PTHR48080:SF3">
    <property type="entry name" value="ENOLASE SUPERFAMILY MEMBER DDB_G0284701"/>
    <property type="match status" value="1"/>
</dbReference>
<dbReference type="AlphaFoldDB" id="A0A497VBZ2"/>
<dbReference type="SUPFAM" id="SSF54826">
    <property type="entry name" value="Enolase N-terminal domain-like"/>
    <property type="match status" value="1"/>
</dbReference>
<evidence type="ECO:0000256" key="1">
    <source>
        <dbReference type="ARBA" id="ARBA00008031"/>
    </source>
</evidence>
<proteinExistence type="inferred from homology"/>
<dbReference type="InterPro" id="IPR013342">
    <property type="entry name" value="Mandelate_racemase_C"/>
</dbReference>
<evidence type="ECO:0000256" key="5">
    <source>
        <dbReference type="PIRSR" id="PIRSR634603-1"/>
    </source>
</evidence>
<comment type="cofactor">
    <cofactor evidence="6 7">
        <name>Mg(2+)</name>
        <dbReference type="ChEBI" id="CHEBI:18420"/>
    </cofactor>
    <text evidence="6 7">Binds 1 Mg(2+) ion per subunit.</text>
</comment>
<keyword evidence="3 6" id="KW-0460">Magnesium</keyword>
<dbReference type="EMBL" id="RCCE01000005">
    <property type="protein sequence ID" value="RLJ41111.1"/>
    <property type="molecule type" value="Genomic_DNA"/>
</dbReference>
<dbReference type="SUPFAM" id="SSF51604">
    <property type="entry name" value="Enolase C-terminal domain-like"/>
    <property type="match status" value="1"/>
</dbReference>
<feature type="domain" description="Mandelate racemase/muconate lactonizing enzyme C-terminal" evidence="8">
    <location>
        <begin position="125"/>
        <end position="216"/>
    </location>
</feature>
<name>A0A497VBZ2_9RHOB</name>
<dbReference type="GO" id="GO:0016855">
    <property type="term" value="F:racemase and epimerase activity, acting on amino acids and derivatives"/>
    <property type="evidence" value="ECO:0007669"/>
    <property type="project" value="UniProtKB-UniRule"/>
</dbReference>
<dbReference type="InterPro" id="IPR034603">
    <property type="entry name" value="Dipeptide_epimerase"/>
</dbReference>
<evidence type="ECO:0000313" key="10">
    <source>
        <dbReference type="Proteomes" id="UP000269157"/>
    </source>
</evidence>
<dbReference type="SFLD" id="SFLDS00001">
    <property type="entry name" value="Enolase"/>
    <property type="match status" value="1"/>
</dbReference>
<evidence type="ECO:0000256" key="7">
    <source>
        <dbReference type="RuleBase" id="RU366006"/>
    </source>
</evidence>
<comment type="similarity">
    <text evidence="1 7">Belongs to the mandelate racemase/muconate lactonizing enzyme family.</text>
</comment>
<dbReference type="Pfam" id="PF02746">
    <property type="entry name" value="MR_MLE_N"/>
    <property type="match status" value="1"/>
</dbReference>
<feature type="active site" description="Proton acceptor; specific for (S)-substrate epimerization" evidence="5">
    <location>
        <position position="240"/>
    </location>
</feature>
<evidence type="ECO:0000256" key="3">
    <source>
        <dbReference type="ARBA" id="ARBA00022842"/>
    </source>
</evidence>
<dbReference type="RefSeq" id="WP_121025636.1">
    <property type="nucleotide sequence ID" value="NZ_RCCE01000005.1"/>
</dbReference>
<dbReference type="InterPro" id="IPR013341">
    <property type="entry name" value="Mandelate_racemase_N_dom"/>
</dbReference>
<dbReference type="SFLD" id="SFLDF00010">
    <property type="entry name" value="dipeptide_epimerase"/>
    <property type="match status" value="1"/>
</dbReference>
<evidence type="ECO:0000259" key="8">
    <source>
        <dbReference type="SMART" id="SM00922"/>
    </source>
</evidence>
<dbReference type="GO" id="GO:0046872">
    <property type="term" value="F:metal ion binding"/>
    <property type="evidence" value="ECO:0007669"/>
    <property type="project" value="UniProtKB-KW"/>
</dbReference>
<sequence>MSITVTKDVFQLAEVFTISRGSRTEAQVLTVRVERDGVVGQGECVPYARYGETLDSVIAEILSLPSEITRTALQGALPAGAARNAVDCALWDLEAKKAGVRVWDLLGLPAPKPEITAYTLSLAAPDAMEASARKHSHRPLLKIKLGTPDDMPRLEAVRRGAPDTPIIIDANEGWTAEVYSDLAPHLVRLGVKLVEQPLPAGKDDMLAEIDRPLPVCADEACHDRASLPSLKGKYDVINIKLDKTGGLTEALALKDAGLAQGYGVMVGCMVGSSLAMAPATILAQGVAFTDLDGPLLLAEDRDEPLIFDKAGVHAPKPELWG</sequence>
<gene>
    <name evidence="9" type="ORF">BCF46_2899</name>
</gene>
<dbReference type="SMART" id="SM00922">
    <property type="entry name" value="MR_MLE"/>
    <property type="match status" value="1"/>
</dbReference>
<dbReference type="SFLD" id="SFLDG00180">
    <property type="entry name" value="muconate_cycloisomerase"/>
    <property type="match status" value="1"/>
</dbReference>
<protein>
    <recommendedName>
        <fullName evidence="7">Dipeptide epimerase</fullName>
        <ecNumber evidence="7">5.1.1.-</ecNumber>
    </recommendedName>
</protein>
<dbReference type="InterPro" id="IPR029017">
    <property type="entry name" value="Enolase-like_N"/>
</dbReference>
<keyword evidence="10" id="KW-1185">Reference proteome</keyword>
<dbReference type="InterPro" id="IPR036849">
    <property type="entry name" value="Enolase-like_C_sf"/>
</dbReference>
<dbReference type="PANTHER" id="PTHR48080">
    <property type="entry name" value="D-GALACTONATE DEHYDRATASE-RELATED"/>
    <property type="match status" value="1"/>
</dbReference>
<feature type="binding site" evidence="6">
    <location>
        <position position="195"/>
    </location>
    <ligand>
        <name>Mg(2+)</name>
        <dbReference type="ChEBI" id="CHEBI:18420"/>
    </ligand>
</feature>
<dbReference type="InterPro" id="IPR029065">
    <property type="entry name" value="Enolase_C-like"/>
</dbReference>
<feature type="binding site" evidence="6">
    <location>
        <position position="169"/>
    </location>
    <ligand>
        <name>Mg(2+)</name>
        <dbReference type="ChEBI" id="CHEBI:18420"/>
    </ligand>
</feature>
<evidence type="ECO:0000256" key="4">
    <source>
        <dbReference type="ARBA" id="ARBA00023235"/>
    </source>
</evidence>
<dbReference type="NCBIfam" id="NF042940">
    <property type="entry name" value="racemase_DgcA"/>
    <property type="match status" value="1"/>
</dbReference>